<name>A0AAD7SH31_9TELE</name>
<keyword evidence="2" id="KW-1185">Reference proteome</keyword>
<dbReference type="AlphaFoldDB" id="A0AAD7SH31"/>
<dbReference type="Proteomes" id="UP001221898">
    <property type="component" value="Unassembled WGS sequence"/>
</dbReference>
<comment type="caution">
    <text evidence="1">The sequence shown here is derived from an EMBL/GenBank/DDBJ whole genome shotgun (WGS) entry which is preliminary data.</text>
</comment>
<protein>
    <submittedName>
        <fullName evidence="1">Uncharacterized protein</fullName>
    </submittedName>
</protein>
<evidence type="ECO:0000313" key="1">
    <source>
        <dbReference type="EMBL" id="KAJ8402425.1"/>
    </source>
</evidence>
<dbReference type="EMBL" id="JAINUG010000064">
    <property type="protein sequence ID" value="KAJ8402425.1"/>
    <property type="molecule type" value="Genomic_DNA"/>
</dbReference>
<accession>A0AAD7SH31</accession>
<evidence type="ECO:0000313" key="2">
    <source>
        <dbReference type="Proteomes" id="UP001221898"/>
    </source>
</evidence>
<proteinExistence type="predicted"/>
<organism evidence="1 2">
    <name type="scientific">Aldrovandia affinis</name>
    <dbReference type="NCBI Taxonomy" id="143900"/>
    <lineage>
        <taxon>Eukaryota</taxon>
        <taxon>Metazoa</taxon>
        <taxon>Chordata</taxon>
        <taxon>Craniata</taxon>
        <taxon>Vertebrata</taxon>
        <taxon>Euteleostomi</taxon>
        <taxon>Actinopterygii</taxon>
        <taxon>Neopterygii</taxon>
        <taxon>Teleostei</taxon>
        <taxon>Notacanthiformes</taxon>
        <taxon>Halosauridae</taxon>
        <taxon>Aldrovandia</taxon>
    </lineage>
</organism>
<reference evidence="1" key="1">
    <citation type="journal article" date="2023" name="Science">
        <title>Genome structures resolve the early diversification of teleost fishes.</title>
        <authorList>
            <person name="Parey E."/>
            <person name="Louis A."/>
            <person name="Montfort J."/>
            <person name="Bouchez O."/>
            <person name="Roques C."/>
            <person name="Iampietro C."/>
            <person name="Lluch J."/>
            <person name="Castinel A."/>
            <person name="Donnadieu C."/>
            <person name="Desvignes T."/>
            <person name="Floi Bucao C."/>
            <person name="Jouanno E."/>
            <person name="Wen M."/>
            <person name="Mejri S."/>
            <person name="Dirks R."/>
            <person name="Jansen H."/>
            <person name="Henkel C."/>
            <person name="Chen W.J."/>
            <person name="Zahm M."/>
            <person name="Cabau C."/>
            <person name="Klopp C."/>
            <person name="Thompson A.W."/>
            <person name="Robinson-Rechavi M."/>
            <person name="Braasch I."/>
            <person name="Lecointre G."/>
            <person name="Bobe J."/>
            <person name="Postlethwait J.H."/>
            <person name="Berthelot C."/>
            <person name="Roest Crollius H."/>
            <person name="Guiguen Y."/>
        </authorList>
    </citation>
    <scope>NUCLEOTIDE SEQUENCE</scope>
    <source>
        <strain evidence="1">NC1722</strain>
    </source>
</reference>
<gene>
    <name evidence="1" type="ORF">AAFF_G00369140</name>
</gene>
<sequence length="114" mass="12816">MPRGPGRLVRYGDRASGDLYVDGCDDLWGCVCSGRAVCRSPLERHLHGPGGVLLQCSQVYMRMQVVLPSVAHLSSCRACSMFAWHTVLIRWLRNMLCVFSLLTNAQHIRQQQKS</sequence>